<evidence type="ECO:0000313" key="1">
    <source>
        <dbReference type="EMBL" id="GIX74431.1"/>
    </source>
</evidence>
<dbReference type="Proteomes" id="UP001054945">
    <property type="component" value="Unassembled WGS sequence"/>
</dbReference>
<dbReference type="AlphaFoldDB" id="A0AAV4MPR8"/>
<name>A0AAV4MPR8_CAEEX</name>
<accession>A0AAV4MPR8</accession>
<organism evidence="1 2">
    <name type="scientific">Caerostris extrusa</name>
    <name type="common">Bark spider</name>
    <name type="synonym">Caerostris bankana</name>
    <dbReference type="NCBI Taxonomy" id="172846"/>
    <lineage>
        <taxon>Eukaryota</taxon>
        <taxon>Metazoa</taxon>
        <taxon>Ecdysozoa</taxon>
        <taxon>Arthropoda</taxon>
        <taxon>Chelicerata</taxon>
        <taxon>Arachnida</taxon>
        <taxon>Araneae</taxon>
        <taxon>Araneomorphae</taxon>
        <taxon>Entelegynae</taxon>
        <taxon>Araneoidea</taxon>
        <taxon>Araneidae</taxon>
        <taxon>Caerostris</taxon>
    </lineage>
</organism>
<keyword evidence="2" id="KW-1185">Reference proteome</keyword>
<protein>
    <submittedName>
        <fullName evidence="1">Uncharacterized protein</fullName>
    </submittedName>
</protein>
<sequence>MEECSFKIIRSIIKLLAAITVVEIPHTQPSLITKFSFGENIVWCSTTPQIEWVTVPIHIVEGEIPVYMNGLLGYHVLLRKLLTTLLYHVNLKIIYLFHTPEHVRYTVQPGFMQERKTPAPVIKEVYQIPKRRYWETIPPVQTEVYRQTPRPNRYEDKIIRPEAEVDRFTAVLRYNEDSIGFSTKKYHWTRATRKYYETKRNTIKRFVPLQKCNHYGPWIVVAGNCSLTAPIEAILRESPGCEMVNDLECRLEDTLEDYTKSERSVTCDARRGFSCMAGEAAYSGESNVIAPNNRTGADNDTAADCCCEKFEVRVQCCGYNERVTAPAPGLFRYEVKGRAQHKTMLPPRTDIVVNIPKPKFYQEHMDATEADVVRMTLTKGIYFQRRTQTTSKLLVRQPQNDMSADSIDAPRPKMIRLTVTPRYYQERLTATTSREVFGNSKAKTSQELKIRGGLGVSIKIPVIPDTSNERFRKTSLLITKYQKGAESGESIKITIIPGPRMDFCRKTSEIGTKYQETIHTAKIDQVPTRMDRFTPDRKAYHEHIEPTKAIYIHFPVQPRVFLLTTKEATTRKYVYKPVTRRERYFEMPLPITEVVKYQQPRRSYTHKKTQTTSRLHVKQPRANMPVENVI</sequence>
<proteinExistence type="predicted"/>
<gene>
    <name evidence="1" type="ORF">CEXT_664841</name>
</gene>
<dbReference type="EMBL" id="BPLR01020067">
    <property type="protein sequence ID" value="GIX74431.1"/>
    <property type="molecule type" value="Genomic_DNA"/>
</dbReference>
<reference evidence="1 2" key="1">
    <citation type="submission" date="2021-06" db="EMBL/GenBank/DDBJ databases">
        <title>Caerostris extrusa draft genome.</title>
        <authorList>
            <person name="Kono N."/>
            <person name="Arakawa K."/>
        </authorList>
    </citation>
    <scope>NUCLEOTIDE SEQUENCE [LARGE SCALE GENOMIC DNA]</scope>
</reference>
<comment type="caution">
    <text evidence="1">The sequence shown here is derived from an EMBL/GenBank/DDBJ whole genome shotgun (WGS) entry which is preliminary data.</text>
</comment>
<evidence type="ECO:0000313" key="2">
    <source>
        <dbReference type="Proteomes" id="UP001054945"/>
    </source>
</evidence>